<dbReference type="GO" id="GO:0008168">
    <property type="term" value="F:methyltransferase activity"/>
    <property type="evidence" value="ECO:0007669"/>
    <property type="project" value="UniProtKB-KW"/>
</dbReference>
<dbReference type="Gene3D" id="3.50.30.40">
    <property type="entry name" value="Ribonuclease E inhibitor RraA/RraA-like"/>
    <property type="match status" value="1"/>
</dbReference>
<evidence type="ECO:0000313" key="14">
    <source>
        <dbReference type="EMBL" id="ALS23008.1"/>
    </source>
</evidence>
<dbReference type="GO" id="GO:0008948">
    <property type="term" value="F:oxaloacetate decarboxylase activity"/>
    <property type="evidence" value="ECO:0007669"/>
    <property type="project" value="UniProtKB-EC"/>
</dbReference>
<comment type="catalytic activity">
    <reaction evidence="12">
        <text>oxaloacetate + H(+) = pyruvate + CO2</text>
        <dbReference type="Rhea" id="RHEA:15641"/>
        <dbReference type="ChEBI" id="CHEBI:15361"/>
        <dbReference type="ChEBI" id="CHEBI:15378"/>
        <dbReference type="ChEBI" id="CHEBI:16452"/>
        <dbReference type="ChEBI" id="CHEBI:16526"/>
        <dbReference type="EC" id="4.1.1.112"/>
    </reaction>
</comment>
<reference evidence="14 15" key="2">
    <citation type="journal article" date="2016" name="Genome Announc.">
        <title>Complete Genome Sequences of Two Interactive Moderate Thermophiles, Paenibacillus napthalenovorans 32O-Y and Paenibacillus sp. 32O-W.</title>
        <authorList>
            <person name="Butler R.R.III."/>
            <person name="Wang J."/>
            <person name="Stark B.C."/>
            <person name="Pombert J.F."/>
        </authorList>
    </citation>
    <scope>NUCLEOTIDE SEQUENCE [LARGE SCALE GENOMIC DNA]</scope>
    <source>
        <strain evidence="14 15">32O-Y</strain>
    </source>
</reference>
<evidence type="ECO:0000256" key="7">
    <source>
        <dbReference type="ARBA" id="ARBA00016549"/>
    </source>
</evidence>
<evidence type="ECO:0000256" key="2">
    <source>
        <dbReference type="ARBA" id="ARBA00001968"/>
    </source>
</evidence>
<keyword evidence="13" id="KW-0479">Metal-binding</keyword>
<proteinExistence type="inferred from homology"/>
<dbReference type="GO" id="GO:0046872">
    <property type="term" value="F:metal ion binding"/>
    <property type="evidence" value="ECO:0007669"/>
    <property type="project" value="UniProtKB-KW"/>
</dbReference>
<comment type="catalytic activity">
    <reaction evidence="1">
        <text>4-hydroxy-4-methyl-2-oxoglutarate = 2 pyruvate</text>
        <dbReference type="Rhea" id="RHEA:22748"/>
        <dbReference type="ChEBI" id="CHEBI:15361"/>
        <dbReference type="ChEBI" id="CHEBI:58276"/>
        <dbReference type="EC" id="4.1.3.17"/>
    </reaction>
</comment>
<keyword evidence="13" id="KW-0460">Magnesium</keyword>
<accession>A0A0U2M5D8</accession>
<evidence type="ECO:0000256" key="8">
    <source>
        <dbReference type="ARBA" id="ARBA00025046"/>
    </source>
</evidence>
<name>A0A0U2M5D8_9BACL</name>
<dbReference type="OrthoDB" id="9784786at2"/>
<evidence type="ECO:0000256" key="12">
    <source>
        <dbReference type="ARBA" id="ARBA00047973"/>
    </source>
</evidence>
<dbReference type="InterPro" id="IPR005493">
    <property type="entry name" value="RraA/RraA-like"/>
</dbReference>
<dbReference type="PANTHER" id="PTHR33254:SF4">
    <property type="entry name" value="4-HYDROXY-4-METHYL-2-OXOGLUTARATE ALDOLASE 3-RELATED"/>
    <property type="match status" value="1"/>
</dbReference>
<feature type="binding site" evidence="13">
    <location>
        <position position="121"/>
    </location>
    <ligand>
        <name>Mg(2+)</name>
        <dbReference type="ChEBI" id="CHEBI:18420"/>
    </ligand>
</feature>
<comment type="function">
    <text evidence="8">Catalyzes the aldol cleavage of 4-hydroxy-4-methyl-2-oxoglutarate (HMG) into 2 molecules of pyruvate. Also contains a secondary oxaloacetate (OAA) decarboxylase activity due to the common pyruvate enolate transition state formed following C-C bond cleavage in the retro-aldol and decarboxylation reactions.</text>
</comment>
<protein>
    <recommendedName>
        <fullName evidence="7">Putative 4-hydroxy-4-methyl-2-oxoglutarate aldolase</fullName>
        <ecNumber evidence="6">4.1.1.112</ecNumber>
        <ecNumber evidence="5">4.1.3.17</ecNumber>
    </recommendedName>
    <alternativeName>
        <fullName evidence="11">Oxaloacetate decarboxylase</fullName>
    </alternativeName>
    <alternativeName>
        <fullName evidence="9">Regulator of ribonuclease activity homolog</fullName>
    </alternativeName>
    <alternativeName>
        <fullName evidence="10">RraA-like protein</fullName>
    </alternativeName>
</protein>
<evidence type="ECO:0000256" key="3">
    <source>
        <dbReference type="ARBA" id="ARBA00008621"/>
    </source>
</evidence>
<evidence type="ECO:0000256" key="11">
    <source>
        <dbReference type="ARBA" id="ARBA00032305"/>
    </source>
</evidence>
<organism evidence="14 15">
    <name type="scientific">Paenibacillus naphthalenovorans</name>
    <dbReference type="NCBI Taxonomy" id="162209"/>
    <lineage>
        <taxon>Bacteria</taxon>
        <taxon>Bacillati</taxon>
        <taxon>Bacillota</taxon>
        <taxon>Bacilli</taxon>
        <taxon>Bacillales</taxon>
        <taxon>Paenibacillaceae</taxon>
        <taxon>Paenibacillus</taxon>
    </lineage>
</organism>
<evidence type="ECO:0000256" key="6">
    <source>
        <dbReference type="ARBA" id="ARBA00012947"/>
    </source>
</evidence>
<dbReference type="SUPFAM" id="SSF89562">
    <property type="entry name" value="RraA-like"/>
    <property type="match status" value="1"/>
</dbReference>
<evidence type="ECO:0000256" key="4">
    <source>
        <dbReference type="ARBA" id="ARBA00011233"/>
    </source>
</evidence>
<evidence type="ECO:0000256" key="13">
    <source>
        <dbReference type="PIRSR" id="PIRSR605493-1"/>
    </source>
</evidence>
<feature type="binding site" evidence="13">
    <location>
        <position position="120"/>
    </location>
    <ligand>
        <name>substrate</name>
    </ligand>
</feature>
<evidence type="ECO:0000256" key="1">
    <source>
        <dbReference type="ARBA" id="ARBA00001342"/>
    </source>
</evidence>
<keyword evidence="14" id="KW-0489">Methyltransferase</keyword>
<sequence>MDNGIFLNYAQMEKTLTSAVLADILDEMGYRQQCMTHDIRPVIPFSKFAGRALTVLAADVYEIPSAPYQKELKAIDALQEGDVLVAATNGSTRSGFWGELLSTAAKIKGSRGAVIDGLIRDSMQIKQMEFPVFARGYSPYDSKGRTDVIACNVPVQCGGVLIRTGDLIFGDHDGVVVVPKEIIHETVTKASDKVSGENQMRKALENGMGIVEAFNKYGIL</sequence>
<dbReference type="EMBL" id="CP013652">
    <property type="protein sequence ID" value="ALS23008.1"/>
    <property type="molecule type" value="Genomic_DNA"/>
</dbReference>
<dbReference type="STRING" id="162209.IJ22_26350"/>
<dbReference type="CDD" id="cd16841">
    <property type="entry name" value="RraA_family"/>
    <property type="match status" value="1"/>
</dbReference>
<dbReference type="GO" id="GO:0047443">
    <property type="term" value="F:4-hydroxy-4-methyl-2-oxoglutarate aldolase activity"/>
    <property type="evidence" value="ECO:0007669"/>
    <property type="project" value="UniProtKB-EC"/>
</dbReference>
<comment type="subunit">
    <text evidence="4">Homotrimer.</text>
</comment>
<dbReference type="AlphaFoldDB" id="A0A0U2M5D8"/>
<dbReference type="RefSeq" id="WP_062409081.1">
    <property type="nucleotide sequence ID" value="NZ_CP013652.1"/>
</dbReference>
<reference evidence="15" key="1">
    <citation type="submission" date="2015-12" db="EMBL/GenBank/DDBJ databases">
        <title>Complete genome sequences of two moderately thermophilic Paenibacillus species.</title>
        <authorList>
            <person name="Butler R.III."/>
            <person name="Wang J."/>
            <person name="Stark B.C."/>
            <person name="Pombert J.-F."/>
        </authorList>
    </citation>
    <scope>NUCLEOTIDE SEQUENCE [LARGE SCALE GENOMIC DNA]</scope>
    <source>
        <strain evidence="15">32O-Y</strain>
    </source>
</reference>
<dbReference type="Pfam" id="PF03737">
    <property type="entry name" value="RraA-like"/>
    <property type="match status" value="1"/>
</dbReference>
<evidence type="ECO:0000256" key="10">
    <source>
        <dbReference type="ARBA" id="ARBA00030169"/>
    </source>
</evidence>
<gene>
    <name evidence="14" type="ORF">IJ22_26350</name>
</gene>
<dbReference type="EC" id="4.1.3.17" evidence="5"/>
<dbReference type="GO" id="GO:0032259">
    <property type="term" value="P:methylation"/>
    <property type="evidence" value="ECO:0007669"/>
    <property type="project" value="UniProtKB-KW"/>
</dbReference>
<dbReference type="Proteomes" id="UP000061660">
    <property type="component" value="Chromosome"/>
</dbReference>
<comment type="cofactor">
    <cofactor evidence="2">
        <name>a divalent metal cation</name>
        <dbReference type="ChEBI" id="CHEBI:60240"/>
    </cofactor>
</comment>
<dbReference type="InterPro" id="IPR036704">
    <property type="entry name" value="RraA/RraA-like_sf"/>
</dbReference>
<keyword evidence="14" id="KW-0808">Transferase</keyword>
<dbReference type="PATRIC" id="fig|162209.4.peg.2805"/>
<dbReference type="KEGG" id="pnp:IJ22_26350"/>
<dbReference type="PANTHER" id="PTHR33254">
    <property type="entry name" value="4-HYDROXY-4-METHYL-2-OXOGLUTARATE ALDOLASE 3-RELATED"/>
    <property type="match status" value="1"/>
</dbReference>
<evidence type="ECO:0000256" key="5">
    <source>
        <dbReference type="ARBA" id="ARBA00012213"/>
    </source>
</evidence>
<dbReference type="EC" id="4.1.1.112" evidence="6"/>
<keyword evidence="15" id="KW-1185">Reference proteome</keyword>
<evidence type="ECO:0000256" key="9">
    <source>
        <dbReference type="ARBA" id="ARBA00029596"/>
    </source>
</evidence>
<comment type="similarity">
    <text evidence="3">Belongs to the class II aldolase/RraA-like family.</text>
</comment>
<feature type="binding site" evidence="13">
    <location>
        <begin position="98"/>
        <end position="101"/>
    </location>
    <ligand>
        <name>substrate</name>
    </ligand>
</feature>
<comment type="cofactor">
    <cofactor evidence="13">
        <name>Mg(2+)</name>
        <dbReference type="ChEBI" id="CHEBI:18420"/>
    </cofactor>
</comment>
<evidence type="ECO:0000313" key="15">
    <source>
        <dbReference type="Proteomes" id="UP000061660"/>
    </source>
</evidence>